<evidence type="ECO:0000256" key="1">
    <source>
        <dbReference type="ARBA" id="ARBA00004418"/>
    </source>
</evidence>
<dbReference type="PANTHER" id="PTHR30024:SF47">
    <property type="entry name" value="TAURINE-BINDING PERIPLASMIC PROTEIN"/>
    <property type="match status" value="1"/>
</dbReference>
<dbReference type="PANTHER" id="PTHR30024">
    <property type="entry name" value="ALIPHATIC SULFONATES-BINDING PROTEIN-RELATED"/>
    <property type="match status" value="1"/>
</dbReference>
<protein>
    <submittedName>
        <fullName evidence="5">Glycine/betaine ABC transporter substrate-binding protein</fullName>
    </submittedName>
</protein>
<name>A0A2R7YZ59_9ACTN</name>
<evidence type="ECO:0000256" key="4">
    <source>
        <dbReference type="SAM" id="SignalP"/>
    </source>
</evidence>
<dbReference type="EMBL" id="PYXZ01000002">
    <property type="protein sequence ID" value="PUA81653.1"/>
    <property type="molecule type" value="Genomic_DNA"/>
</dbReference>
<dbReference type="GO" id="GO:0042597">
    <property type="term" value="C:periplasmic space"/>
    <property type="evidence" value="ECO:0007669"/>
    <property type="project" value="UniProtKB-SubCell"/>
</dbReference>
<feature type="chain" id="PRO_5038375860" evidence="4">
    <location>
        <begin position="25"/>
        <end position="358"/>
    </location>
</feature>
<dbReference type="Pfam" id="PF13379">
    <property type="entry name" value="NMT1_2"/>
    <property type="match status" value="1"/>
</dbReference>
<evidence type="ECO:0000313" key="6">
    <source>
        <dbReference type="Proteomes" id="UP000244867"/>
    </source>
</evidence>
<keyword evidence="3 4" id="KW-0732">Signal</keyword>
<keyword evidence="6" id="KW-1185">Reference proteome</keyword>
<dbReference type="OrthoDB" id="286202at2"/>
<dbReference type="GO" id="GO:0042918">
    <property type="term" value="P:alkanesulfonate transmembrane transport"/>
    <property type="evidence" value="ECO:0007669"/>
    <property type="project" value="TreeGrafter"/>
</dbReference>
<dbReference type="RefSeq" id="WP_108343545.1">
    <property type="nucleotide sequence ID" value="NZ_PYXZ01000002.1"/>
</dbReference>
<dbReference type="PROSITE" id="PS51257">
    <property type="entry name" value="PROKAR_LIPOPROTEIN"/>
    <property type="match status" value="1"/>
</dbReference>
<proteinExistence type="inferred from homology"/>
<evidence type="ECO:0000313" key="5">
    <source>
        <dbReference type="EMBL" id="PUA81653.1"/>
    </source>
</evidence>
<gene>
    <name evidence="5" type="ORF">C7S10_06150</name>
</gene>
<evidence type="ECO:0000256" key="3">
    <source>
        <dbReference type="ARBA" id="ARBA00022729"/>
    </source>
</evidence>
<reference evidence="5 6" key="1">
    <citation type="submission" date="2018-03" db="EMBL/GenBank/DDBJ databases">
        <authorList>
            <person name="Keele B.F."/>
        </authorList>
    </citation>
    <scope>NUCLEOTIDE SEQUENCE [LARGE SCALE GENOMIC DNA]</scope>
    <source>
        <strain evidence="5 6">IB-3</strain>
    </source>
</reference>
<sequence>MRRTPALTLTAVAALAVLTGCVESGRGDDASATSTNTTATAADCPWKPDESITTTARIAWQAIPNGDVIVKDQGILEACMPNATIEWKQAPSGGDVLKGYGSGDFDLGLMGSAPAARAASAPLVDQVDIDVVWIHDVIGDAESLVAKDATDVAGLKGKTIAVPFSSTAHYSLLQALGEAGLDPSTDVEVINLEPEAMPGAWQGEIDAAWIWEPAQTQLLDAGGTRILSSADTAKEGFPTFDVGTVDHAFAEANPEFLAQWIKAQDHAVALIEDDPTAAAESVAAVLGVSPEQATTQLGGLEFVSAADQAGPDYLGGQLGSDLFSTATFLLEQGEVEAVGDKQVYADHVSPSFAEAGAR</sequence>
<organism evidence="5 6">
    <name type="scientific">Nocardioides currus</name>
    <dbReference type="NCBI Taxonomy" id="2133958"/>
    <lineage>
        <taxon>Bacteria</taxon>
        <taxon>Bacillati</taxon>
        <taxon>Actinomycetota</taxon>
        <taxon>Actinomycetes</taxon>
        <taxon>Propionibacteriales</taxon>
        <taxon>Nocardioidaceae</taxon>
        <taxon>Nocardioides</taxon>
    </lineage>
</organism>
<dbReference type="SUPFAM" id="SSF53850">
    <property type="entry name" value="Periplasmic binding protein-like II"/>
    <property type="match status" value="1"/>
</dbReference>
<accession>A0A2R7YZ59</accession>
<evidence type="ECO:0000256" key="2">
    <source>
        <dbReference type="ARBA" id="ARBA00010742"/>
    </source>
</evidence>
<comment type="similarity">
    <text evidence="2">Belongs to the bacterial solute-binding protein SsuA/TauA family.</text>
</comment>
<dbReference type="Gene3D" id="3.40.190.10">
    <property type="entry name" value="Periplasmic binding protein-like II"/>
    <property type="match status" value="2"/>
</dbReference>
<dbReference type="AlphaFoldDB" id="A0A2R7YZ59"/>
<feature type="signal peptide" evidence="4">
    <location>
        <begin position="1"/>
        <end position="24"/>
    </location>
</feature>
<dbReference type="Proteomes" id="UP000244867">
    <property type="component" value="Unassembled WGS sequence"/>
</dbReference>
<comment type="caution">
    <text evidence="5">The sequence shown here is derived from an EMBL/GenBank/DDBJ whole genome shotgun (WGS) entry which is preliminary data.</text>
</comment>
<comment type="subcellular location">
    <subcellularLocation>
        <location evidence="1">Periplasm</location>
    </subcellularLocation>
</comment>